<dbReference type="PROSITE" id="PS50041">
    <property type="entry name" value="C_TYPE_LECTIN_2"/>
    <property type="match status" value="1"/>
</dbReference>
<accession>A0AAV4GBN5</accession>
<dbReference type="InterPro" id="IPR016186">
    <property type="entry name" value="C-type_lectin-like/link_sf"/>
</dbReference>
<dbReference type="CDD" id="cd00037">
    <property type="entry name" value="CLECT"/>
    <property type="match status" value="1"/>
</dbReference>
<organism evidence="3 4">
    <name type="scientific">Elysia marginata</name>
    <dbReference type="NCBI Taxonomy" id="1093978"/>
    <lineage>
        <taxon>Eukaryota</taxon>
        <taxon>Metazoa</taxon>
        <taxon>Spiralia</taxon>
        <taxon>Lophotrochozoa</taxon>
        <taxon>Mollusca</taxon>
        <taxon>Gastropoda</taxon>
        <taxon>Heterobranchia</taxon>
        <taxon>Euthyneura</taxon>
        <taxon>Panpulmonata</taxon>
        <taxon>Sacoglossa</taxon>
        <taxon>Placobranchoidea</taxon>
        <taxon>Plakobranchidae</taxon>
        <taxon>Elysia</taxon>
    </lineage>
</organism>
<feature type="domain" description="C-type lectin" evidence="2">
    <location>
        <begin position="119"/>
        <end position="239"/>
    </location>
</feature>
<comment type="caution">
    <text evidence="3">The sequence shown here is derived from an EMBL/GenBank/DDBJ whole genome shotgun (WGS) entry which is preliminary data.</text>
</comment>
<keyword evidence="1" id="KW-0732">Signal</keyword>
<reference evidence="3 4" key="1">
    <citation type="journal article" date="2021" name="Elife">
        <title>Chloroplast acquisition without the gene transfer in kleptoplastic sea slugs, Plakobranchus ocellatus.</title>
        <authorList>
            <person name="Maeda T."/>
            <person name="Takahashi S."/>
            <person name="Yoshida T."/>
            <person name="Shimamura S."/>
            <person name="Takaki Y."/>
            <person name="Nagai Y."/>
            <person name="Toyoda A."/>
            <person name="Suzuki Y."/>
            <person name="Arimoto A."/>
            <person name="Ishii H."/>
            <person name="Satoh N."/>
            <person name="Nishiyama T."/>
            <person name="Hasebe M."/>
            <person name="Maruyama T."/>
            <person name="Minagawa J."/>
            <person name="Obokata J."/>
            <person name="Shigenobu S."/>
        </authorList>
    </citation>
    <scope>NUCLEOTIDE SEQUENCE [LARGE SCALE GENOMIC DNA]</scope>
</reference>
<feature type="signal peptide" evidence="1">
    <location>
        <begin position="1"/>
        <end position="18"/>
    </location>
</feature>
<protein>
    <recommendedName>
        <fullName evidence="2">C-type lectin domain-containing protein</fullName>
    </recommendedName>
</protein>
<dbReference type="Proteomes" id="UP000762676">
    <property type="component" value="Unassembled WGS sequence"/>
</dbReference>
<dbReference type="EMBL" id="BMAT01008335">
    <property type="protein sequence ID" value="GFR82413.1"/>
    <property type="molecule type" value="Genomic_DNA"/>
</dbReference>
<dbReference type="InterPro" id="IPR001304">
    <property type="entry name" value="C-type_lectin-like"/>
</dbReference>
<name>A0AAV4GBN5_9GAST</name>
<proteinExistence type="predicted"/>
<dbReference type="AlphaFoldDB" id="A0AAV4GBN5"/>
<evidence type="ECO:0000256" key="1">
    <source>
        <dbReference type="SAM" id="SignalP"/>
    </source>
</evidence>
<dbReference type="InterPro" id="IPR016187">
    <property type="entry name" value="CTDL_fold"/>
</dbReference>
<dbReference type="Pfam" id="PF00059">
    <property type="entry name" value="Lectin_C"/>
    <property type="match status" value="1"/>
</dbReference>
<sequence>MRIYFSLLLFFLKESTEAATASTYFHVNNDTHCTKGDFTDPWTDHNEISCLKECLTQFKDQCKNAIFNPDNKTCIPVHPTSRDAPMPSSQPGDVLYSQYDGGALNCNTAAGFQRYEACGAAACLRDSLSSMTYFNAKTECESINATMFSPNSPERFALLEAAIDENPAFHTLIWVGLNKFTGTWAWETGEDMDSDTHAVVWASGQPDNDFSKTCAFYQQFTFQKIHNAQCSNFNIFFCEQAY</sequence>
<evidence type="ECO:0000313" key="4">
    <source>
        <dbReference type="Proteomes" id="UP000762676"/>
    </source>
</evidence>
<dbReference type="Gene3D" id="3.10.100.10">
    <property type="entry name" value="Mannose-Binding Protein A, subunit A"/>
    <property type="match status" value="1"/>
</dbReference>
<keyword evidence="4" id="KW-1185">Reference proteome</keyword>
<dbReference type="SUPFAM" id="SSF56436">
    <property type="entry name" value="C-type lectin-like"/>
    <property type="match status" value="1"/>
</dbReference>
<evidence type="ECO:0000259" key="2">
    <source>
        <dbReference type="PROSITE" id="PS50041"/>
    </source>
</evidence>
<evidence type="ECO:0000313" key="3">
    <source>
        <dbReference type="EMBL" id="GFR82413.1"/>
    </source>
</evidence>
<gene>
    <name evidence="3" type="ORF">ElyMa_004096400</name>
</gene>
<dbReference type="SMART" id="SM00034">
    <property type="entry name" value="CLECT"/>
    <property type="match status" value="1"/>
</dbReference>
<feature type="chain" id="PRO_5043741494" description="C-type lectin domain-containing protein" evidence="1">
    <location>
        <begin position="19"/>
        <end position="242"/>
    </location>
</feature>